<gene>
    <name evidence="11" type="ORF">ABFY20_01640</name>
</gene>
<evidence type="ECO:0000256" key="5">
    <source>
        <dbReference type="ARBA" id="ARBA00022692"/>
    </source>
</evidence>
<dbReference type="InterPro" id="IPR000515">
    <property type="entry name" value="MetI-like"/>
</dbReference>
<keyword evidence="3 8" id="KW-0813">Transport</keyword>
<evidence type="ECO:0000256" key="8">
    <source>
        <dbReference type="RuleBase" id="RU363032"/>
    </source>
</evidence>
<keyword evidence="6 8" id="KW-1133">Transmembrane helix</keyword>
<evidence type="ECO:0000256" key="4">
    <source>
        <dbReference type="ARBA" id="ARBA00022475"/>
    </source>
</evidence>
<protein>
    <submittedName>
        <fullName evidence="11">ABC transporter permease</fullName>
    </submittedName>
</protein>
<dbReference type="Gene3D" id="1.10.3720.10">
    <property type="entry name" value="MetI-like"/>
    <property type="match status" value="1"/>
</dbReference>
<evidence type="ECO:0000256" key="3">
    <source>
        <dbReference type="ARBA" id="ARBA00022448"/>
    </source>
</evidence>
<feature type="transmembrane region" description="Helical" evidence="8">
    <location>
        <begin position="115"/>
        <end position="137"/>
    </location>
</feature>
<feature type="transmembrane region" description="Helical" evidence="8">
    <location>
        <begin position="76"/>
        <end position="103"/>
    </location>
</feature>
<dbReference type="PROSITE" id="PS50928">
    <property type="entry name" value="ABC_TM1"/>
    <property type="match status" value="1"/>
</dbReference>
<name>A0AB39BHH4_9MICO</name>
<proteinExistence type="inferred from homology"/>
<reference evidence="11" key="1">
    <citation type="submission" date="2024-05" db="EMBL/GenBank/DDBJ databases">
        <title>Herbiconiux sp. A18JL235.</title>
        <authorList>
            <person name="Zhang G."/>
        </authorList>
    </citation>
    <scope>NUCLEOTIDE SEQUENCE</scope>
    <source>
        <strain evidence="11">A18JL235</strain>
    </source>
</reference>
<feature type="compositionally biased region" description="Low complexity" evidence="9">
    <location>
        <begin position="306"/>
        <end position="320"/>
    </location>
</feature>
<feature type="transmembrane region" description="Helical" evidence="8">
    <location>
        <begin position="168"/>
        <end position="189"/>
    </location>
</feature>
<evidence type="ECO:0000256" key="1">
    <source>
        <dbReference type="ARBA" id="ARBA00004651"/>
    </source>
</evidence>
<dbReference type="RefSeq" id="WP_368498210.1">
    <property type="nucleotide sequence ID" value="NZ_CP162511.1"/>
</dbReference>
<feature type="transmembrane region" description="Helical" evidence="8">
    <location>
        <begin position="266"/>
        <end position="286"/>
    </location>
</feature>
<evidence type="ECO:0000256" key="2">
    <source>
        <dbReference type="ARBA" id="ARBA00007069"/>
    </source>
</evidence>
<keyword evidence="4" id="KW-1003">Cell membrane</keyword>
<evidence type="ECO:0000256" key="6">
    <source>
        <dbReference type="ARBA" id="ARBA00022989"/>
    </source>
</evidence>
<evidence type="ECO:0000313" key="11">
    <source>
        <dbReference type="EMBL" id="XDI05821.1"/>
    </source>
</evidence>
<organism evidence="11">
    <name type="scientific">Herbiconiux sp. A18JL235</name>
    <dbReference type="NCBI Taxonomy" id="3152363"/>
    <lineage>
        <taxon>Bacteria</taxon>
        <taxon>Bacillati</taxon>
        <taxon>Actinomycetota</taxon>
        <taxon>Actinomycetes</taxon>
        <taxon>Micrococcales</taxon>
        <taxon>Microbacteriaceae</taxon>
        <taxon>Herbiconiux</taxon>
    </lineage>
</organism>
<evidence type="ECO:0000256" key="7">
    <source>
        <dbReference type="ARBA" id="ARBA00023136"/>
    </source>
</evidence>
<dbReference type="PANTHER" id="PTHR42929">
    <property type="entry name" value="INNER MEMBRANE ABC TRANSPORTER PERMEASE PROTEIN YDCU-RELATED-RELATED"/>
    <property type="match status" value="1"/>
</dbReference>
<dbReference type="CDD" id="cd06261">
    <property type="entry name" value="TM_PBP2"/>
    <property type="match status" value="1"/>
</dbReference>
<accession>A0AB39BHH4</accession>
<feature type="domain" description="ABC transmembrane type-1" evidence="10">
    <location>
        <begin position="81"/>
        <end position="287"/>
    </location>
</feature>
<dbReference type="PANTHER" id="PTHR42929:SF1">
    <property type="entry name" value="INNER MEMBRANE ABC TRANSPORTER PERMEASE PROTEIN YDCU-RELATED"/>
    <property type="match status" value="1"/>
</dbReference>
<keyword evidence="7 8" id="KW-0472">Membrane</keyword>
<dbReference type="InterPro" id="IPR035906">
    <property type="entry name" value="MetI-like_sf"/>
</dbReference>
<dbReference type="GO" id="GO:0005886">
    <property type="term" value="C:plasma membrane"/>
    <property type="evidence" value="ECO:0007669"/>
    <property type="project" value="UniProtKB-SubCell"/>
</dbReference>
<comment type="similarity">
    <text evidence="2">Belongs to the binding-protein-dependent transport system permease family. CysTW subfamily.</text>
</comment>
<feature type="transmembrane region" description="Helical" evidence="8">
    <location>
        <begin position="25"/>
        <end position="52"/>
    </location>
</feature>
<dbReference type="EMBL" id="CP162511">
    <property type="protein sequence ID" value="XDI05821.1"/>
    <property type="molecule type" value="Genomic_DNA"/>
</dbReference>
<dbReference type="Pfam" id="PF00528">
    <property type="entry name" value="BPD_transp_1"/>
    <property type="match status" value="1"/>
</dbReference>
<evidence type="ECO:0000256" key="9">
    <source>
        <dbReference type="SAM" id="MobiDB-lite"/>
    </source>
</evidence>
<dbReference type="AlphaFoldDB" id="A0AB39BHH4"/>
<dbReference type="SUPFAM" id="SSF161098">
    <property type="entry name" value="MetI-like"/>
    <property type="match status" value="1"/>
</dbReference>
<evidence type="ECO:0000259" key="10">
    <source>
        <dbReference type="PROSITE" id="PS50928"/>
    </source>
</evidence>
<sequence length="320" mass="34708">MTQSTTAGPAPSAPTRRARGRLAGLPFLGPGLLFTTLLVFVPVLLITAYSLFERGRFGGVVFEFTFDNFIRLFDPLYLGVVANSLGIAAAVTALALLIGYPTALMITRLSPRWRTIALIAVLLPFWTNFLIRTYAWILLLNNAGWINQALQALGITREPISMLYTPQAVVVGLVYTYLPLMILPLYSSLSSQDKQLGEAATNLGASPFRVFRTVTVPLSIPGILTGCVFVFVPAMSNFVIPELIGGGKTVLVGNLIRDQFLEARDWPFGAALALVLTVSLLVLLFLQSRLSKRLTDGPGRRRGGRRQAQGQTQGQAVADA</sequence>
<feature type="region of interest" description="Disordered" evidence="9">
    <location>
        <begin position="296"/>
        <end position="320"/>
    </location>
</feature>
<comment type="subcellular location">
    <subcellularLocation>
        <location evidence="1 8">Cell membrane</location>
        <topology evidence="1 8">Multi-pass membrane protein</topology>
    </subcellularLocation>
</comment>
<keyword evidence="5 8" id="KW-0812">Transmembrane</keyword>
<feature type="transmembrane region" description="Helical" evidence="8">
    <location>
        <begin position="210"/>
        <end position="232"/>
    </location>
</feature>
<dbReference type="GO" id="GO:0055085">
    <property type="term" value="P:transmembrane transport"/>
    <property type="evidence" value="ECO:0007669"/>
    <property type="project" value="InterPro"/>
</dbReference>